<evidence type="ECO:0000313" key="1">
    <source>
        <dbReference type="EMBL" id="CAG9333794.1"/>
    </source>
</evidence>
<organism evidence="1 2">
    <name type="scientific">Blepharisma stoltei</name>
    <dbReference type="NCBI Taxonomy" id="1481888"/>
    <lineage>
        <taxon>Eukaryota</taxon>
        <taxon>Sar</taxon>
        <taxon>Alveolata</taxon>
        <taxon>Ciliophora</taxon>
        <taxon>Postciliodesmatophora</taxon>
        <taxon>Heterotrichea</taxon>
        <taxon>Heterotrichida</taxon>
        <taxon>Blepharismidae</taxon>
        <taxon>Blepharisma</taxon>
    </lineage>
</organism>
<sequence>MIKIQQNQCLYRYKWILALSSTSILYTKAKKKIVIFHYNLKKFWITAYWRRFQNGNKNFYLSIQKLNSEII</sequence>
<protein>
    <submittedName>
        <fullName evidence="1">Uncharacterized protein</fullName>
    </submittedName>
</protein>
<accession>A0AAU9K7Z3</accession>
<gene>
    <name evidence="1" type="ORF">BSTOLATCC_MIC59610</name>
</gene>
<name>A0AAU9K7Z3_9CILI</name>
<evidence type="ECO:0000313" key="2">
    <source>
        <dbReference type="Proteomes" id="UP001162131"/>
    </source>
</evidence>
<proteinExistence type="predicted"/>
<dbReference type="Proteomes" id="UP001162131">
    <property type="component" value="Unassembled WGS sequence"/>
</dbReference>
<dbReference type="EMBL" id="CAJZBQ010000057">
    <property type="protein sequence ID" value="CAG9333794.1"/>
    <property type="molecule type" value="Genomic_DNA"/>
</dbReference>
<comment type="caution">
    <text evidence="1">The sequence shown here is derived from an EMBL/GenBank/DDBJ whole genome shotgun (WGS) entry which is preliminary data.</text>
</comment>
<keyword evidence="2" id="KW-1185">Reference proteome</keyword>
<dbReference type="AlphaFoldDB" id="A0AAU9K7Z3"/>
<reference evidence="1" key="1">
    <citation type="submission" date="2021-09" db="EMBL/GenBank/DDBJ databases">
        <authorList>
            <consortium name="AG Swart"/>
            <person name="Singh M."/>
            <person name="Singh A."/>
            <person name="Seah K."/>
            <person name="Emmerich C."/>
        </authorList>
    </citation>
    <scope>NUCLEOTIDE SEQUENCE</scope>
    <source>
        <strain evidence="1">ATCC30299</strain>
    </source>
</reference>